<feature type="compositionally biased region" description="Basic and acidic residues" evidence="4">
    <location>
        <begin position="930"/>
        <end position="939"/>
    </location>
</feature>
<dbReference type="InterPro" id="IPR002694">
    <property type="entry name" value="Znf_CHC2"/>
</dbReference>
<dbReference type="KEGG" id="lpv:HYN51_16165"/>
<feature type="region of interest" description="Disordered" evidence="4">
    <location>
        <begin position="930"/>
        <end position="1002"/>
    </location>
</feature>
<dbReference type="KEGG" id="lpv:HYN51_16200"/>
<evidence type="ECO:0000259" key="5">
    <source>
        <dbReference type="SMART" id="SM00400"/>
    </source>
</evidence>
<keyword evidence="3" id="KW-0862">Zinc</keyword>
<dbReference type="InterPro" id="IPR034151">
    <property type="entry name" value="TOPRIM_DnaG_bac"/>
</dbReference>
<dbReference type="RefSeq" id="WP_108901975.1">
    <property type="nucleotide sequence ID" value="NZ_CP029185.2"/>
</dbReference>
<dbReference type="EMBL" id="CP029185">
    <property type="protein sequence ID" value="AWH89943.1"/>
    <property type="molecule type" value="Genomic_DNA"/>
</dbReference>
<name>A0A2Y9U1G9_9GAMM</name>
<dbReference type="OrthoDB" id="7465087at2"/>
<feature type="domain" description="Zinc finger CHC2-type" evidence="5">
    <location>
        <begin position="37"/>
        <end position="91"/>
    </location>
</feature>
<reference evidence="6 8" key="1">
    <citation type="submission" date="2018-04" db="EMBL/GenBank/DDBJ databases">
        <title>Genome sequencing of Limnobaculum sp. HYN0051.</title>
        <authorList>
            <person name="Yi H."/>
            <person name="Baek C."/>
        </authorList>
    </citation>
    <scope>NUCLEOTIDE SEQUENCE [LARGE SCALE GENOMIC DNA]</scope>
    <source>
        <strain evidence="6 8">HYN0051</strain>
    </source>
</reference>
<dbReference type="GO" id="GO:0006269">
    <property type="term" value="P:DNA replication, synthesis of primer"/>
    <property type="evidence" value="ECO:0007669"/>
    <property type="project" value="TreeGrafter"/>
</dbReference>
<evidence type="ECO:0000313" key="6">
    <source>
        <dbReference type="EMBL" id="AWH89936.1"/>
    </source>
</evidence>
<evidence type="ECO:0000313" key="8">
    <source>
        <dbReference type="Proteomes" id="UP000244908"/>
    </source>
</evidence>
<dbReference type="PANTHER" id="PTHR30313">
    <property type="entry name" value="DNA PRIMASE"/>
    <property type="match status" value="1"/>
</dbReference>
<keyword evidence="8" id="KW-1185">Reference proteome</keyword>
<dbReference type="InterPro" id="IPR036977">
    <property type="entry name" value="DNA_primase_Znf_CHC2"/>
</dbReference>
<dbReference type="Proteomes" id="UP000244908">
    <property type="component" value="Chromosome"/>
</dbReference>
<evidence type="ECO:0000256" key="4">
    <source>
        <dbReference type="SAM" id="MobiDB-lite"/>
    </source>
</evidence>
<dbReference type="GO" id="GO:0005737">
    <property type="term" value="C:cytoplasm"/>
    <property type="evidence" value="ECO:0007669"/>
    <property type="project" value="TreeGrafter"/>
</dbReference>
<accession>A0A2Y9U1G9</accession>
<dbReference type="Gene3D" id="3.90.980.10">
    <property type="entry name" value="DNA primase, catalytic core, N-terminal domain"/>
    <property type="match status" value="1"/>
</dbReference>
<dbReference type="SUPFAM" id="SSF57783">
    <property type="entry name" value="Zinc beta-ribbon"/>
    <property type="match status" value="1"/>
</dbReference>
<dbReference type="CDD" id="cd03364">
    <property type="entry name" value="TOPRIM_DnaG_primases"/>
    <property type="match status" value="1"/>
</dbReference>
<dbReference type="Gene3D" id="3.40.1360.10">
    <property type="match status" value="1"/>
</dbReference>
<evidence type="ECO:0000256" key="3">
    <source>
        <dbReference type="ARBA" id="ARBA00022833"/>
    </source>
</evidence>
<dbReference type="PANTHER" id="PTHR30313:SF2">
    <property type="entry name" value="DNA PRIMASE"/>
    <property type="match status" value="1"/>
</dbReference>
<evidence type="ECO:0000256" key="1">
    <source>
        <dbReference type="ARBA" id="ARBA00022723"/>
    </source>
</evidence>
<dbReference type="GO" id="GO:0003899">
    <property type="term" value="F:DNA-directed RNA polymerase activity"/>
    <property type="evidence" value="ECO:0007669"/>
    <property type="project" value="InterPro"/>
</dbReference>
<dbReference type="InterPro" id="IPR037068">
    <property type="entry name" value="DNA_primase_core_N_sf"/>
</dbReference>
<protein>
    <submittedName>
        <fullName evidence="6">DNA primase</fullName>
    </submittedName>
</protein>
<dbReference type="Gene3D" id="3.90.580.10">
    <property type="entry name" value="Zinc finger, CHC2-type domain"/>
    <property type="match status" value="1"/>
</dbReference>
<proteinExistence type="predicted"/>
<dbReference type="GO" id="GO:0003677">
    <property type="term" value="F:DNA binding"/>
    <property type="evidence" value="ECO:0007669"/>
    <property type="project" value="InterPro"/>
</dbReference>
<evidence type="ECO:0000313" key="7">
    <source>
        <dbReference type="EMBL" id="AWH89943.1"/>
    </source>
</evidence>
<dbReference type="AlphaFoldDB" id="A0A2Y9U1G9"/>
<dbReference type="SMART" id="SM00400">
    <property type="entry name" value="ZnF_CHCC"/>
    <property type="match status" value="1"/>
</dbReference>
<dbReference type="EMBL" id="CP029185">
    <property type="protein sequence ID" value="AWH89936.1"/>
    <property type="molecule type" value="Genomic_DNA"/>
</dbReference>
<dbReference type="Pfam" id="PF13155">
    <property type="entry name" value="Toprim_2"/>
    <property type="match status" value="1"/>
</dbReference>
<organism evidence="6 8">
    <name type="scientific">Limnobaculum parvum</name>
    <dbReference type="NCBI Taxonomy" id="2172103"/>
    <lineage>
        <taxon>Bacteria</taxon>
        <taxon>Pseudomonadati</taxon>
        <taxon>Pseudomonadota</taxon>
        <taxon>Gammaproteobacteria</taxon>
        <taxon>Enterobacterales</taxon>
        <taxon>Budviciaceae</taxon>
        <taxon>Limnobaculum</taxon>
    </lineage>
</organism>
<dbReference type="GO" id="GO:0008270">
    <property type="term" value="F:zinc ion binding"/>
    <property type="evidence" value="ECO:0007669"/>
    <property type="project" value="UniProtKB-KW"/>
</dbReference>
<keyword evidence="1" id="KW-0479">Metal-binding</keyword>
<keyword evidence="2" id="KW-0863">Zinc-finger</keyword>
<dbReference type="Pfam" id="PF01807">
    <property type="entry name" value="Zn_ribbon_DnaG"/>
    <property type="match status" value="1"/>
</dbReference>
<evidence type="ECO:0000256" key="2">
    <source>
        <dbReference type="ARBA" id="ARBA00022771"/>
    </source>
</evidence>
<dbReference type="SUPFAM" id="SSF56731">
    <property type="entry name" value="DNA primase core"/>
    <property type="match status" value="1"/>
</dbReference>
<dbReference type="InterPro" id="IPR050219">
    <property type="entry name" value="DnaG_primase"/>
</dbReference>
<sequence>MGRMTPEELERLKHDVSLLALVESQGLKLKRQGPDSLACLCPFHREKTPSCVITPSKNLYHCFGCNAGGSVLDWLQHTERLRYPQALVRLRELAGMSSSTAGAVAPSSSPVPARTKLTDLDDDGQALLNQVVDFYHKNLLESPEAQEWLVRRGLNHPELVSHFKLGFAGLHGVSGEAGILPSSASKEGRSLRDKLAGLGVLRTTTKQDHFRGCVVMPVVGWSGSSNVAHRGRVLQLYGRRTQPDYKIIKGNPKHLYLPSPLCGVWNEEALKASSEIILCEALIDAMTFWCAGFRNVTAAYGCNGFTADHLSALQYHGVKRVLIAYDRDEAGDKGAEAVAAELLESGIEAWRVRFPAGMDANEFATSSGNPESSLGLALQQAAWMGKGTGPGAVFSHETVVENGVTGSSLAAPAPVVDVVPCEQTRTGELLLRSGPRVWRVRGWQKNSVSEVMKVSVQVRDETSGAFHVDSLDMYSSRHRQGYISAAAGELECEPSVIKRECGRVLLMLEQRQDEVRQATEAAPTAVTVSADDEAAALELLKSPELAERVVNDLASCGVVGESTNLLTGYLAATSRKLDKPLAVLIQSSSAAGKSSLMDAVLGLMPEEERIQYSAMTGQSLYYLGETSLQHKILAIAEEEGVRQAAYALKLLQSDGELKIASTGKNEQSGELVTREYKVQGPVMLMLTTTAIDVDEELLNRCLVLTVNESREQTQAIHALQRHNQTLEGLLAESEKGYLTRLHQNAQRLLRPLKVVNPFAHQLTFLSDKTRTRRDHMKYLTLIQSIALLHQYQRKVKRVEHRGQWLEYIEVEKSDIELANRLSHEVLGRTLDEMPPQTRRLLMLLKGWVGETAERQSLKAEEVRFSRRDVRAALGWGDTQLKIHLARLLEMEYLLLYRRGLTYEYTLLWDGEDNGGTHLCGLLDTGNDNRSGCESDRSDNDEAQSAPGRAVVGGQSVGQKEASGQAGEGVDAEPVGVNENAVTRRKNKKMHSPLPVSDEVNHG</sequence>
<gene>
    <name evidence="6" type="ORF">HYN51_16165</name>
    <name evidence="7" type="ORF">HYN51_16200</name>
</gene>